<reference evidence="1" key="2">
    <citation type="submission" date="2021-04" db="EMBL/GenBank/DDBJ databases">
        <authorList>
            <person name="Gilroy R."/>
        </authorList>
    </citation>
    <scope>NUCLEOTIDE SEQUENCE</scope>
    <source>
        <strain evidence="1">ChiBcec15-1070</strain>
    </source>
</reference>
<organism evidence="1 2">
    <name type="scientific">Candidatus Rikenella faecigallinarum</name>
    <dbReference type="NCBI Taxonomy" id="2838745"/>
    <lineage>
        <taxon>Bacteria</taxon>
        <taxon>Pseudomonadati</taxon>
        <taxon>Bacteroidota</taxon>
        <taxon>Bacteroidia</taxon>
        <taxon>Bacteroidales</taxon>
        <taxon>Rikenellaceae</taxon>
        <taxon>Rikenella</taxon>
    </lineage>
</organism>
<dbReference type="PANTHER" id="PTHR34986:SF1">
    <property type="entry name" value="PROTEIN YIAL"/>
    <property type="match status" value="1"/>
</dbReference>
<dbReference type="GO" id="GO:0005829">
    <property type="term" value="C:cytosol"/>
    <property type="evidence" value="ECO:0007669"/>
    <property type="project" value="TreeGrafter"/>
</dbReference>
<dbReference type="InterPro" id="IPR004375">
    <property type="entry name" value="NanQ/TabA/YiaL"/>
</dbReference>
<gene>
    <name evidence="1" type="ORF">H9888_08170</name>
</gene>
<dbReference type="Pfam" id="PF04074">
    <property type="entry name" value="DUF386"/>
    <property type="match status" value="1"/>
</dbReference>
<dbReference type="EMBL" id="DXHL01000037">
    <property type="protein sequence ID" value="HIW11452.1"/>
    <property type="molecule type" value="Genomic_DNA"/>
</dbReference>
<evidence type="ECO:0000313" key="2">
    <source>
        <dbReference type="Proteomes" id="UP000823926"/>
    </source>
</evidence>
<dbReference type="Proteomes" id="UP000823926">
    <property type="component" value="Unassembled WGS sequence"/>
</dbReference>
<evidence type="ECO:0000313" key="1">
    <source>
        <dbReference type="EMBL" id="HIW11452.1"/>
    </source>
</evidence>
<protein>
    <submittedName>
        <fullName evidence="1">YhcH/YjgK/YiaL family protein</fullName>
    </submittedName>
</protein>
<proteinExistence type="predicted"/>
<dbReference type="AlphaFoldDB" id="A0A9D1QE21"/>
<dbReference type="NCBIfam" id="TIGR00022">
    <property type="entry name" value="YhcH/YjgK/YiaL family protein"/>
    <property type="match status" value="1"/>
</dbReference>
<reference evidence="1" key="1">
    <citation type="journal article" date="2021" name="PeerJ">
        <title>Extensive microbial diversity within the chicken gut microbiome revealed by metagenomics and culture.</title>
        <authorList>
            <person name="Gilroy R."/>
            <person name="Ravi A."/>
            <person name="Getino M."/>
            <person name="Pursley I."/>
            <person name="Horton D.L."/>
            <person name="Alikhan N.F."/>
            <person name="Baker D."/>
            <person name="Gharbi K."/>
            <person name="Hall N."/>
            <person name="Watson M."/>
            <person name="Adriaenssens E.M."/>
            <person name="Foster-Nyarko E."/>
            <person name="Jarju S."/>
            <person name="Secka A."/>
            <person name="Antonio M."/>
            <person name="Oren A."/>
            <person name="Chaudhuri R.R."/>
            <person name="La Ragione R."/>
            <person name="Hildebrand F."/>
            <person name="Pallen M.J."/>
        </authorList>
    </citation>
    <scope>NUCLEOTIDE SEQUENCE</scope>
    <source>
        <strain evidence="1">ChiBcec15-1070</strain>
    </source>
</reference>
<name>A0A9D1QE21_9BACT</name>
<dbReference type="Gene3D" id="2.60.120.370">
    <property type="entry name" value="YhcH/YjgK/YiaL"/>
    <property type="match status" value="1"/>
</dbReference>
<accession>A0A9D1QE21</accession>
<sequence length="159" mass="17525">MIHDSLGRSAERYYALHPLFRAAFEYINTHLDTLADASSDGKHPIQGDDLFVIVGDNVLKRPEEARLEAHNQYIDLQVLLSGSESFGWAQRAACTEPTGAFDTANDIIFYNDLPTSLVTALPGEFVIFFPEDAHAPLIRPAGVTGGTRKAIVKIRAEVR</sequence>
<dbReference type="InterPro" id="IPR037012">
    <property type="entry name" value="NanQ/TabA/YiaL_sf"/>
</dbReference>
<dbReference type="PANTHER" id="PTHR34986">
    <property type="entry name" value="EVOLVED BETA-GALACTOSIDASE SUBUNIT BETA"/>
    <property type="match status" value="1"/>
</dbReference>
<dbReference type="SUPFAM" id="SSF51197">
    <property type="entry name" value="Clavaminate synthase-like"/>
    <property type="match status" value="1"/>
</dbReference>
<comment type="caution">
    <text evidence="1">The sequence shown here is derived from an EMBL/GenBank/DDBJ whole genome shotgun (WGS) entry which is preliminary data.</text>
</comment>